<feature type="domain" description="Fibronectin type-III" evidence="1">
    <location>
        <begin position="407"/>
        <end position="515"/>
    </location>
</feature>
<dbReference type="SUPFAM" id="SSF49899">
    <property type="entry name" value="Concanavalin A-like lectins/glucanases"/>
    <property type="match status" value="1"/>
</dbReference>
<dbReference type="InterPro" id="IPR013783">
    <property type="entry name" value="Ig-like_fold"/>
</dbReference>
<dbReference type="PANTHER" id="PTHR32401:SF49">
    <property type="entry name" value="OS10G0129200 PROTEIN"/>
    <property type="match status" value="1"/>
</dbReference>
<evidence type="ECO:0000259" key="2">
    <source>
        <dbReference type="PROSITE" id="PS51272"/>
    </source>
</evidence>
<dbReference type="Gene3D" id="2.60.40.10">
    <property type="entry name" value="Immunoglobulins"/>
    <property type="match status" value="2"/>
</dbReference>
<proteinExistence type="predicted"/>
<keyword evidence="4" id="KW-1185">Reference proteome</keyword>
<dbReference type="InterPro" id="IPR036116">
    <property type="entry name" value="FN3_sf"/>
</dbReference>
<dbReference type="Pfam" id="PF00395">
    <property type="entry name" value="SLH"/>
    <property type="match status" value="3"/>
</dbReference>
<dbReference type="InterPro" id="IPR001220">
    <property type="entry name" value="Legume_lectin_dom"/>
</dbReference>
<dbReference type="InterPro" id="IPR050258">
    <property type="entry name" value="Leguminous_Lectin"/>
</dbReference>
<dbReference type="InterPro" id="IPR025883">
    <property type="entry name" value="Cadherin-like_domain"/>
</dbReference>
<dbReference type="PROSITE" id="PS50853">
    <property type="entry name" value="FN3"/>
    <property type="match status" value="1"/>
</dbReference>
<evidence type="ECO:0000313" key="3">
    <source>
        <dbReference type="EMBL" id="MBB6694609.1"/>
    </source>
</evidence>
<reference evidence="3 4" key="1">
    <citation type="submission" date="2020-08" db="EMBL/GenBank/DDBJ databases">
        <title>Cohnella phylogeny.</title>
        <authorList>
            <person name="Dunlap C."/>
        </authorList>
    </citation>
    <scope>NUCLEOTIDE SEQUENCE [LARGE SCALE GENOMIC DNA]</scope>
    <source>
        <strain evidence="3 4">DSM 25239</strain>
    </source>
</reference>
<dbReference type="CDD" id="cd00063">
    <property type="entry name" value="FN3"/>
    <property type="match status" value="2"/>
</dbReference>
<dbReference type="Proteomes" id="UP000553776">
    <property type="component" value="Unassembled WGS sequence"/>
</dbReference>
<dbReference type="SMART" id="SM00060">
    <property type="entry name" value="FN3"/>
    <property type="match status" value="2"/>
</dbReference>
<dbReference type="GO" id="GO:0030246">
    <property type="term" value="F:carbohydrate binding"/>
    <property type="evidence" value="ECO:0007669"/>
    <property type="project" value="InterPro"/>
</dbReference>
<dbReference type="EMBL" id="JACJVR010000097">
    <property type="protein sequence ID" value="MBB6694609.1"/>
    <property type="molecule type" value="Genomic_DNA"/>
</dbReference>
<dbReference type="InterPro" id="IPR003961">
    <property type="entry name" value="FN3_dom"/>
</dbReference>
<dbReference type="Pfam" id="PF00139">
    <property type="entry name" value="Lectin_legB"/>
    <property type="match status" value="1"/>
</dbReference>
<name>A0A841U4A9_9BACL</name>
<dbReference type="InterPro" id="IPR056573">
    <property type="entry name" value="Lectin_L-type_dom"/>
</dbReference>
<feature type="domain" description="SLH" evidence="2">
    <location>
        <begin position="2621"/>
        <end position="2680"/>
    </location>
</feature>
<evidence type="ECO:0000259" key="1">
    <source>
        <dbReference type="PROSITE" id="PS50853"/>
    </source>
</evidence>
<accession>A0A841U4A9</accession>
<sequence>MTHTRNGKSSPRRKIAASLALILLLQLLLSAFAPGTGRVHAEEAAPEASAAPATKYITFLYNDFTQSASRLKFNGSAKPEGTALRLTPAKPDLFGSVFNKERVWLKDNAGFSTYFTFQLTDQGHRPGFANGADGIVFTLQTQSNSAGGIGSGIGYQGIQPSIGIEFDTYPNGESPINDPNDNHVAIDFNGSVNHSGPGAVAEPVDIDFKSGNPVHAWIDYKADTGRIEVYLSEDATRPAQPVVSQDGIDLIGLLKSDYVYAGFTSATGSAWENHDITQWYFTNRFDPIDASCGCYKEAPSLFKAKTDVDETAADPVFDTELSLTDLAGEPGPGIDLILSDVNNATFLDPDAGLTPLAEPPALKTDAEGKAHILFRMTDPQGPLPSFRARTEFGAYQDIQITTKPKTATGEMTPIYSSAGADQQAASAQVQLIATGGEPVTSWGVEYREKKEDGSGDWTTVTGSPAVIDEPNLYPVSLTGLKEDTYYEARAFASNLNGTAYGDPSTFIVQMPMAPGDVKYTRVGPSKIYYEDERSLQLVGENLNMLLKKVPLSDLKVSVTGNRKTYDVPRSRLQLGGPTSLKIALPNQENGDPLPLGQYSLSIGHAYFGSKTFDNAFEITNDASYRSIDYDSVIVENHARVLERDQVESIELRGPFVERATEPNVYYLREPGAVITLNDNLLFKGTELVVDKSDPDNEVIRGKGRFFVNGTNAIPLMTTFTVYEGEFEFEPDDFSFKVPPLVSKAFDYTGMSLPVSIESFTFIKGGIRITGDAQVEVGVGSKAKIEGKAEVDALEFKKNRFDLAANFAIGTELKTGPLESGEVRFGVDTRVPQLSAGASALLKKAKIGFDIDLTIKAKKLDAISFAVRKEMKLGSTGAQLTKIGGGVSNMTSLSEAPLTFSVLGGLSDYITPKIDNTYMVNGNDLRIDLSANHFGASGKLAIYKINVANVDLFVVFNPTGYRGYNRAGFDLGAQMNVLDIVVGSLSVKYFEGSSFSGYAKSAIQIPRSVKLIGGQKLSSAEVGVNSTQMKAALSIIGIGFTVKYPFKTKSFDWDVDLSSTVKNVANAVVNTGKKIIKAVSSWFWYGSPTDLGSMSFAYDSEAWARITGEKLFDASGMNASGRGIVVPGELSAIVMDNNPKVAKTAAGRIRHTLTVSEPYSAIVALSGATSKVKLLKPNGAEYELRYADSGAASPNAVYDAASGTIVIDASLTKGDWIVESDASLTATAYKVLYRNAASSLAQLASKLNGAEPKPLIPASFPDRGRYLVEIAGGTAEGALLQADGRAYSLESGEGGAGRNSFWDAEDGKLYILAEVPAAGEWYVDAGLEAKASLYRMAPDVTLDRAIEWRNGSEFASAVPLGSIAGSQVLLEIDGASEATKLFKPDGTAYPFDFDKTSAGWNATFDAAHGVISALINVDQAGTWLVKSNGFTDVFGLTLNQKTTMAELNGAGVTYTYSLNVYEKGKYLFDIAGGDANTKIYDANGKEVPIVSEENNPARNAILDTENHSLMVTVDVAKAGTVKIMTLGRASIQQYELAPIPTVSVLSAAAKPALNSYEAAWQVDNAKPDTKVKLIMATSASEPIGQVLAEDLPASGIRTVTLPAGNLPGDYYLALVADSESYGPIFKVLADPLKLKAEKMLKTPTGLTATATGNGEITLRFTDAEYGQATAYRVLLADEEGNIDYNGTSFDYDVDASKGASQQFAVSGLAPGETYRFAVMSMNAKLAEDPATGETKVESLLVSAPTAIASVLLPVPNPAKLSLSVDTGGQTAVDRSYLPYYVKEADLEGLSEEQRQAQYETLTVTAADRVQVRVSSDQPASLRLTLNGTEIQPVAGDASLFDLGELPERDYVVEVEAANAGGDLSGIVRRLIVDRTAPYLYLKSPANGGLIEGDRARLEGVSENGVDLKVNGVTVPVDATGHFVYYAPIPADGILPLHLVATDMIGNVTEHRLEVVKGQAGEGEKSADLASFATDGGVFVTPFLTEETEYETSIDERSKQVRVWAVPVDPEATVTINGKPTDDKFSALVDVSDGAVVQAVVRAPDRTEKTYALRIGTESGLAALRSLELSGWTASGEKASEAPVLSPAFSSTRLAYEAEVGSETAAVSLTPAAAAAGSLVRVNGELAASGAEGTRIALSAGSNTIKVEVLSPDEAKKESPDWTAAKTYEIRIDRRASGDSQLGSLDLEGIALTPGTFDGSVAEYSARVASGVSSATLSFQAADPAAAVELNGVAKGASASETVQLAEGANVFKLKVVAADGSSQTYTLSVYRDKPIAEALTLSELSLDKIGLTKPFSPWTRNYDAEKNTKSSAAKVTAKPAVAGTTVKVNGKPVGEDGTATVNLNMGVNAILIQLESADRTAANTYSIAIVRSFEGGGEATPTPAPSEPGTTETPSPAFSVGVNDSTNEKAAVAAATKENGRDILRVTFVKDELLKALEAEGTNPVITVNAGASADEVVGVLTADLVKKMQEKDAILYLNAGNATYTLPTAALDIGQIAEAFGANVALGEVKVEVKAALATDAELAAIRGQAGKTGAEVVGTPTAFRVTYGHGGKTVEAGRFDRYVERAVVLPDNAGPEAITTGVRVQADGTLYHVPTYVKQAGGKYYAVMRSYTNSLYAVIKNESTFKDIQGKWSQSAIEDLASRLVVNGKSGGRFDPNGNVTRAEFASMAVRALGLAPQAGATGYSDVKATDWFAPYVAAAKSYGLVTGYADGTFGPGKTITRAEAVAIVGKAWTIAGKTGVAKEEAAAALEGVSDAADIPAWARESFGSAVRLGLLSGYADGSVKPLRTLTREETAAMLRNLLIQSGLIQP</sequence>
<protein>
    <submittedName>
        <fullName evidence="3">Cadherin-like beta sandwich domain-containing protein</fullName>
    </submittedName>
</protein>
<dbReference type="PROSITE" id="PS51272">
    <property type="entry name" value="SLH"/>
    <property type="match status" value="3"/>
</dbReference>
<organism evidence="3 4">
    <name type="scientific">Cohnella xylanilytica</name>
    <dbReference type="NCBI Taxonomy" id="557555"/>
    <lineage>
        <taxon>Bacteria</taxon>
        <taxon>Bacillati</taxon>
        <taxon>Bacillota</taxon>
        <taxon>Bacilli</taxon>
        <taxon>Bacillales</taxon>
        <taxon>Paenibacillaceae</taxon>
        <taxon>Cohnella</taxon>
    </lineage>
</organism>
<dbReference type="Pfam" id="PF12733">
    <property type="entry name" value="Cadherin-like"/>
    <property type="match status" value="4"/>
</dbReference>
<dbReference type="InterPro" id="IPR013320">
    <property type="entry name" value="ConA-like_dom_sf"/>
</dbReference>
<dbReference type="RefSeq" id="WP_185138568.1">
    <property type="nucleotide sequence ID" value="NZ_JACJVR010000097.1"/>
</dbReference>
<dbReference type="Gene3D" id="2.60.120.200">
    <property type="match status" value="1"/>
</dbReference>
<feature type="domain" description="SLH" evidence="2">
    <location>
        <begin position="2681"/>
        <end position="2744"/>
    </location>
</feature>
<dbReference type="CDD" id="cd01951">
    <property type="entry name" value="lectin_L-type"/>
    <property type="match status" value="1"/>
</dbReference>
<gene>
    <name evidence="3" type="ORF">H7B90_24740</name>
</gene>
<dbReference type="SUPFAM" id="SSF49265">
    <property type="entry name" value="Fibronectin type III"/>
    <property type="match status" value="1"/>
</dbReference>
<dbReference type="PANTHER" id="PTHR32401">
    <property type="entry name" value="CONCANAVALIN A-LIKE LECTIN FAMILY PROTEIN"/>
    <property type="match status" value="1"/>
</dbReference>
<feature type="domain" description="SLH" evidence="2">
    <location>
        <begin position="2751"/>
        <end position="2812"/>
    </location>
</feature>
<evidence type="ECO:0000313" key="4">
    <source>
        <dbReference type="Proteomes" id="UP000553776"/>
    </source>
</evidence>
<dbReference type="InterPro" id="IPR001119">
    <property type="entry name" value="SLH_dom"/>
</dbReference>
<comment type="caution">
    <text evidence="3">The sequence shown here is derived from an EMBL/GenBank/DDBJ whole genome shotgun (WGS) entry which is preliminary data.</text>
</comment>